<keyword evidence="2" id="KW-1185">Reference proteome</keyword>
<gene>
    <name evidence="1" type="ORF">SAMN05192553_107129</name>
</gene>
<dbReference type="EMBL" id="FNZH01000007">
    <property type="protein sequence ID" value="SEJ65938.1"/>
    <property type="molecule type" value="Genomic_DNA"/>
</dbReference>
<accession>A0A1H7AKQ7</accession>
<evidence type="ECO:0000313" key="1">
    <source>
        <dbReference type="EMBL" id="SEJ65938.1"/>
    </source>
</evidence>
<evidence type="ECO:0000313" key="2">
    <source>
        <dbReference type="Proteomes" id="UP000199403"/>
    </source>
</evidence>
<dbReference type="AlphaFoldDB" id="A0A1H7AKQ7"/>
<protein>
    <submittedName>
        <fullName evidence="1">Uncharacterized protein</fullName>
    </submittedName>
</protein>
<organism evidence="1 2">
    <name type="scientific">Cyclobacterium xiamenense</name>
    <dbReference type="NCBI Taxonomy" id="1297121"/>
    <lineage>
        <taxon>Bacteria</taxon>
        <taxon>Pseudomonadati</taxon>
        <taxon>Bacteroidota</taxon>
        <taxon>Cytophagia</taxon>
        <taxon>Cytophagales</taxon>
        <taxon>Cyclobacteriaceae</taxon>
        <taxon>Cyclobacterium</taxon>
    </lineage>
</organism>
<name>A0A1H7AKQ7_9BACT</name>
<reference evidence="2" key="1">
    <citation type="submission" date="2016-10" db="EMBL/GenBank/DDBJ databases">
        <authorList>
            <person name="Varghese N."/>
            <person name="Submissions S."/>
        </authorList>
    </citation>
    <scope>NUCLEOTIDE SEQUENCE [LARGE SCALE GENOMIC DNA]</scope>
    <source>
        <strain evidence="2">IBRC-M 10761</strain>
    </source>
</reference>
<dbReference type="Proteomes" id="UP000199403">
    <property type="component" value="Unassembled WGS sequence"/>
</dbReference>
<sequence length="57" mass="6623">MLHSKSSLLRSIPLRHYTCYPQAPATNSGIVYFFLELKPQEIEEVLVLKEIVVMEIF</sequence>
<proteinExistence type="predicted"/>